<protein>
    <submittedName>
        <fullName evidence="1">DUF6304 family protein</fullName>
    </submittedName>
</protein>
<name>A0ABW5LW99_9FLAO</name>
<reference evidence="2" key="1">
    <citation type="journal article" date="2019" name="Int. J. Syst. Evol. Microbiol.">
        <title>The Global Catalogue of Microorganisms (GCM) 10K type strain sequencing project: providing services to taxonomists for standard genome sequencing and annotation.</title>
        <authorList>
            <consortium name="The Broad Institute Genomics Platform"/>
            <consortium name="The Broad Institute Genome Sequencing Center for Infectious Disease"/>
            <person name="Wu L."/>
            <person name="Ma J."/>
        </authorList>
    </citation>
    <scope>NUCLEOTIDE SEQUENCE [LARGE SCALE GENOMIC DNA]</scope>
    <source>
        <strain evidence="2">KCTC 52127</strain>
    </source>
</reference>
<gene>
    <name evidence="1" type="ORF">ACFSRZ_14155</name>
</gene>
<dbReference type="Proteomes" id="UP001597508">
    <property type="component" value="Unassembled WGS sequence"/>
</dbReference>
<comment type="caution">
    <text evidence="1">The sequence shown here is derived from an EMBL/GenBank/DDBJ whole genome shotgun (WGS) entry which is preliminary data.</text>
</comment>
<evidence type="ECO:0000313" key="2">
    <source>
        <dbReference type="Proteomes" id="UP001597508"/>
    </source>
</evidence>
<organism evidence="1 2">
    <name type="scientific">Pseudotenacibaculum haliotis</name>
    <dbReference type="NCBI Taxonomy" id="1862138"/>
    <lineage>
        <taxon>Bacteria</taxon>
        <taxon>Pseudomonadati</taxon>
        <taxon>Bacteroidota</taxon>
        <taxon>Flavobacteriia</taxon>
        <taxon>Flavobacteriales</taxon>
        <taxon>Flavobacteriaceae</taxon>
        <taxon>Pseudotenacibaculum</taxon>
    </lineage>
</organism>
<proteinExistence type="predicted"/>
<dbReference type="RefSeq" id="WP_379667222.1">
    <property type="nucleotide sequence ID" value="NZ_JBHULH010000011.1"/>
</dbReference>
<dbReference type="InterPro" id="IPR046271">
    <property type="entry name" value="DUF6304"/>
</dbReference>
<evidence type="ECO:0000313" key="1">
    <source>
        <dbReference type="EMBL" id="MFD2568516.1"/>
    </source>
</evidence>
<dbReference type="EMBL" id="JBHULH010000011">
    <property type="protein sequence ID" value="MFD2568516.1"/>
    <property type="molecule type" value="Genomic_DNA"/>
</dbReference>
<accession>A0ABW5LW99</accession>
<sequence>MKTIQYKAFFENQYYSTEVEIKNDHEYLTFELDGFKFEGSTFHDFEMLNYNEYRGSKQEKFSINEISCGEKCVAYEICEYKMTVFLPVQIIDFETEEIIYSEMEMKINSGKSLGRGFIESVWTQLTLNILGEKIVGEDYDFEGAANKILKKIKTRFTFRNCFGCKFSDYSYMGSSEFGTMLCFKNQKEKYIKVKSKSDYMKLDRQDKVVQEIYVCDEYEIRGNITGYRG</sequence>
<keyword evidence="2" id="KW-1185">Reference proteome</keyword>
<dbReference type="Pfam" id="PF19822">
    <property type="entry name" value="DUF6304"/>
    <property type="match status" value="1"/>
</dbReference>